<comment type="similarity">
    <text evidence="2">Belongs to the TMEM256 family.</text>
</comment>
<gene>
    <name evidence="8" type="primary">LOC101850859</name>
</gene>
<dbReference type="GeneID" id="101850859"/>
<evidence type="ECO:0000256" key="3">
    <source>
        <dbReference type="ARBA" id="ARBA00022692"/>
    </source>
</evidence>
<dbReference type="PANTHER" id="PTHR43461:SF1">
    <property type="entry name" value="TRANSMEMBRANE PROTEIN 256"/>
    <property type="match status" value="1"/>
</dbReference>
<evidence type="ECO:0000256" key="4">
    <source>
        <dbReference type="ARBA" id="ARBA00022989"/>
    </source>
</evidence>
<keyword evidence="7" id="KW-1185">Reference proteome</keyword>
<keyword evidence="4 6" id="KW-1133">Transmembrane helix</keyword>
<feature type="transmembrane region" description="Helical" evidence="6">
    <location>
        <begin position="101"/>
        <end position="120"/>
    </location>
</feature>
<name>A0ABM0JB36_APLCA</name>
<dbReference type="PANTHER" id="PTHR43461">
    <property type="entry name" value="TRANSMEMBRANE PROTEIN 256"/>
    <property type="match status" value="1"/>
</dbReference>
<protein>
    <submittedName>
        <fullName evidence="8">Transmembrane protein 256 homolog</fullName>
    </submittedName>
</protein>
<feature type="transmembrane region" description="Helical" evidence="6">
    <location>
        <begin position="42"/>
        <end position="64"/>
    </location>
</feature>
<keyword evidence="5 6" id="KW-0472">Membrane</keyword>
<evidence type="ECO:0000313" key="7">
    <source>
        <dbReference type="Proteomes" id="UP000694888"/>
    </source>
</evidence>
<sequence>MAELWSGLTGALHSLWDSVSPSKVEQVIIREVQMNPPGARTFVRLAGISGAIAVSLGAYGSHVFRHKEVDPRLKETFEIANKYHFLHSLALLAVPQTPRPVLTGTLLSSGIILFCGSCYYHAMTGNNTVRKVTPYGGFLLIFAWLSVAL</sequence>
<reference evidence="8" key="1">
    <citation type="submission" date="2025-08" db="UniProtKB">
        <authorList>
            <consortium name="RefSeq"/>
        </authorList>
    </citation>
    <scope>IDENTIFICATION</scope>
</reference>
<evidence type="ECO:0000256" key="2">
    <source>
        <dbReference type="ARBA" id="ARBA00006208"/>
    </source>
</evidence>
<evidence type="ECO:0000256" key="6">
    <source>
        <dbReference type="SAM" id="Phobius"/>
    </source>
</evidence>
<evidence type="ECO:0000256" key="1">
    <source>
        <dbReference type="ARBA" id="ARBA00004141"/>
    </source>
</evidence>
<dbReference type="Proteomes" id="UP000694888">
    <property type="component" value="Unplaced"/>
</dbReference>
<evidence type="ECO:0000256" key="5">
    <source>
        <dbReference type="ARBA" id="ARBA00023136"/>
    </source>
</evidence>
<comment type="subcellular location">
    <subcellularLocation>
        <location evidence="1">Membrane</location>
        <topology evidence="1">Multi-pass membrane protein</topology>
    </subcellularLocation>
</comment>
<keyword evidence="3 6" id="KW-0812">Transmembrane</keyword>
<proteinExistence type="inferred from homology"/>
<dbReference type="InterPro" id="IPR006696">
    <property type="entry name" value="DUF423"/>
</dbReference>
<dbReference type="RefSeq" id="XP_005089582.1">
    <property type="nucleotide sequence ID" value="XM_005089525.3"/>
</dbReference>
<evidence type="ECO:0000313" key="8">
    <source>
        <dbReference type="RefSeq" id="XP_005089582.1"/>
    </source>
</evidence>
<organism evidence="7 8">
    <name type="scientific">Aplysia californica</name>
    <name type="common">California sea hare</name>
    <dbReference type="NCBI Taxonomy" id="6500"/>
    <lineage>
        <taxon>Eukaryota</taxon>
        <taxon>Metazoa</taxon>
        <taxon>Spiralia</taxon>
        <taxon>Lophotrochozoa</taxon>
        <taxon>Mollusca</taxon>
        <taxon>Gastropoda</taxon>
        <taxon>Heterobranchia</taxon>
        <taxon>Euthyneura</taxon>
        <taxon>Tectipleura</taxon>
        <taxon>Aplysiida</taxon>
        <taxon>Aplysioidea</taxon>
        <taxon>Aplysiidae</taxon>
        <taxon>Aplysia</taxon>
    </lineage>
</organism>
<accession>A0ABM0JB36</accession>
<dbReference type="Pfam" id="PF04241">
    <property type="entry name" value="DUF423"/>
    <property type="match status" value="1"/>
</dbReference>